<proteinExistence type="predicted"/>
<dbReference type="VEuPathDB" id="AmoebaDB:NfTy_002280"/>
<dbReference type="VEuPathDB" id="AmoebaDB:FDP41_000597"/>
<feature type="region of interest" description="Disordered" evidence="1">
    <location>
        <begin position="103"/>
        <end position="123"/>
    </location>
</feature>
<feature type="compositionally biased region" description="Polar residues" evidence="1">
    <location>
        <begin position="142"/>
        <end position="155"/>
    </location>
</feature>
<dbReference type="RefSeq" id="XP_044569411.1">
    <property type="nucleotide sequence ID" value="XM_044709552.1"/>
</dbReference>
<gene>
    <name evidence="2" type="ORF">FDP41_000597</name>
</gene>
<protein>
    <submittedName>
        <fullName evidence="2">Uncharacterized protein</fullName>
    </submittedName>
</protein>
<sequence length="270" mass="31218">MDLWYCEKEIESADRMIEQWKTEIGEGFDVNFMRFELLSESLKHIQREDEFLNLSNNGYCDDDEECDDEEECDYEEYEYSRDCATPISPAACEYFSFVSECSDDEDEDEYYSDDEDDEEDFEEEDNCVYDNMDTVSVICDQNHPNGNSIEDTTADNSEKGHPHQDASNKHMKTFSRDLIHDEYIGGLLHEFGPCSTHSNTASNKLQMDDHEEGQEEEPSSPQPIMISNCDTLSEQEMSSINSSDNETSHSCIVNNKQTVDFSKHQQVIFE</sequence>
<comment type="caution">
    <text evidence="2">The sequence shown here is derived from an EMBL/GenBank/DDBJ whole genome shotgun (WGS) entry which is preliminary data.</text>
</comment>
<dbReference type="GeneID" id="68107815"/>
<evidence type="ECO:0000256" key="1">
    <source>
        <dbReference type="SAM" id="MobiDB-lite"/>
    </source>
</evidence>
<feature type="compositionally biased region" description="Acidic residues" evidence="1">
    <location>
        <begin position="209"/>
        <end position="218"/>
    </location>
</feature>
<feature type="region of interest" description="Disordered" evidence="1">
    <location>
        <begin position="199"/>
        <end position="223"/>
    </location>
</feature>
<evidence type="ECO:0000313" key="2">
    <source>
        <dbReference type="EMBL" id="KAF0984698.1"/>
    </source>
</evidence>
<dbReference type="AlphaFoldDB" id="A0A6A5CHF9"/>
<name>A0A6A5CHF9_NAEFO</name>
<dbReference type="Proteomes" id="UP000444721">
    <property type="component" value="Unassembled WGS sequence"/>
</dbReference>
<evidence type="ECO:0000313" key="3">
    <source>
        <dbReference type="Proteomes" id="UP000444721"/>
    </source>
</evidence>
<dbReference type="OrthoDB" id="10566758at2759"/>
<accession>A0A6A5CHF9</accession>
<dbReference type="VEuPathDB" id="AmoebaDB:NF0122740"/>
<feature type="compositionally biased region" description="Basic and acidic residues" evidence="1">
    <location>
        <begin position="156"/>
        <end position="168"/>
    </location>
</feature>
<dbReference type="EMBL" id="VFQX01000002">
    <property type="protein sequence ID" value="KAF0984698.1"/>
    <property type="molecule type" value="Genomic_DNA"/>
</dbReference>
<keyword evidence="3" id="KW-1185">Reference proteome</keyword>
<reference evidence="2 3" key="1">
    <citation type="journal article" date="2019" name="Sci. Rep.">
        <title>Nanopore sequencing improves the draft genome of the human pathogenic amoeba Naegleria fowleri.</title>
        <authorList>
            <person name="Liechti N."/>
            <person name="Schurch N."/>
            <person name="Bruggmann R."/>
            <person name="Wittwer M."/>
        </authorList>
    </citation>
    <scope>NUCLEOTIDE SEQUENCE [LARGE SCALE GENOMIC DNA]</scope>
    <source>
        <strain evidence="2 3">ATCC 30894</strain>
    </source>
</reference>
<organism evidence="2 3">
    <name type="scientific">Naegleria fowleri</name>
    <name type="common">Brain eating amoeba</name>
    <dbReference type="NCBI Taxonomy" id="5763"/>
    <lineage>
        <taxon>Eukaryota</taxon>
        <taxon>Discoba</taxon>
        <taxon>Heterolobosea</taxon>
        <taxon>Tetramitia</taxon>
        <taxon>Eutetramitia</taxon>
        <taxon>Vahlkampfiidae</taxon>
        <taxon>Naegleria</taxon>
    </lineage>
</organism>
<feature type="region of interest" description="Disordered" evidence="1">
    <location>
        <begin position="138"/>
        <end position="168"/>
    </location>
</feature>